<sequence length="114" mass="12917">MRPWLKPTAHWLRILPSIALALHYGEALERPSNRAHKGEYMRRDHLDEKDSHALPRPMLKRGATMLSLAAVIFAHILYVIAITPNMHAYVILIEFIPFIICGVVGTIQALNKAN</sequence>
<organism evidence="2 3">
    <name type="scientific">Zymobacter palmae</name>
    <dbReference type="NCBI Taxonomy" id="33074"/>
    <lineage>
        <taxon>Bacteria</taxon>
        <taxon>Pseudomonadati</taxon>
        <taxon>Pseudomonadota</taxon>
        <taxon>Gammaproteobacteria</taxon>
        <taxon>Oceanospirillales</taxon>
        <taxon>Halomonadaceae</taxon>
        <taxon>Zymobacter group</taxon>
        <taxon>Zymobacter</taxon>
    </lineage>
</organism>
<dbReference type="EMBL" id="AP018933">
    <property type="protein sequence ID" value="BBG31191.1"/>
    <property type="molecule type" value="Genomic_DNA"/>
</dbReference>
<dbReference type="KEGG" id="zpl:ZBT109_2461"/>
<keyword evidence="1" id="KW-1133">Transmembrane helix</keyword>
<evidence type="ECO:0000256" key="1">
    <source>
        <dbReference type="SAM" id="Phobius"/>
    </source>
</evidence>
<keyword evidence="1" id="KW-0812">Transmembrane</keyword>
<accession>A0A348HHT9</accession>
<dbReference type="STRING" id="1123510.GCA_000620025_02127"/>
<evidence type="ECO:0000313" key="2">
    <source>
        <dbReference type="EMBL" id="BBG31191.1"/>
    </source>
</evidence>
<feature type="transmembrane region" description="Helical" evidence="1">
    <location>
        <begin position="63"/>
        <end position="82"/>
    </location>
</feature>
<name>A0A348HHT9_9GAMM</name>
<gene>
    <name evidence="2" type="ORF">ZBT109_2461</name>
</gene>
<reference evidence="2 3" key="1">
    <citation type="submission" date="2018-09" db="EMBL/GenBank/DDBJ databases">
        <title>Zymobacter palmae IAM14233 (=T109) whole genome analysis.</title>
        <authorList>
            <person name="Yanase H."/>
        </authorList>
    </citation>
    <scope>NUCLEOTIDE SEQUENCE [LARGE SCALE GENOMIC DNA]</scope>
    <source>
        <strain evidence="2 3">IAM14233</strain>
    </source>
</reference>
<keyword evidence="1" id="KW-0472">Membrane</keyword>
<feature type="transmembrane region" description="Helical" evidence="1">
    <location>
        <begin position="88"/>
        <end position="110"/>
    </location>
</feature>
<proteinExistence type="predicted"/>
<dbReference type="AlphaFoldDB" id="A0A348HHT9"/>
<keyword evidence="3" id="KW-1185">Reference proteome</keyword>
<evidence type="ECO:0000313" key="3">
    <source>
        <dbReference type="Proteomes" id="UP000267342"/>
    </source>
</evidence>
<dbReference type="Proteomes" id="UP000267342">
    <property type="component" value="Chromosome"/>
</dbReference>
<protein>
    <submittedName>
        <fullName evidence="2">ABC-type uncharacterized transport system</fullName>
    </submittedName>
</protein>